<sequence length="107" mass="11754">MDTSRSSSASLAPTACGSQEGLRLRRSHQGLGGVSKSMSYTVAVRLMRVVKHTACARVAVRHIGYTTSIVSLQLQYSHGSSRRRRRERAEHAPEEDDRATTSPRSIS</sequence>
<reference evidence="3" key="1">
    <citation type="journal article" date="2012" name="Science">
        <title>The Paleozoic origin of enzymatic lignin decomposition reconstructed from 31 fungal genomes.</title>
        <authorList>
            <person name="Floudas D."/>
            <person name="Binder M."/>
            <person name="Riley R."/>
            <person name="Barry K."/>
            <person name="Blanchette R.A."/>
            <person name="Henrissat B."/>
            <person name="Martinez A.T."/>
            <person name="Otillar R."/>
            <person name="Spatafora J.W."/>
            <person name="Yadav J.S."/>
            <person name="Aerts A."/>
            <person name="Benoit I."/>
            <person name="Boyd A."/>
            <person name="Carlson A."/>
            <person name="Copeland A."/>
            <person name="Coutinho P.M."/>
            <person name="de Vries R.P."/>
            <person name="Ferreira P."/>
            <person name="Findley K."/>
            <person name="Foster B."/>
            <person name="Gaskell J."/>
            <person name="Glotzer D."/>
            <person name="Gorecki P."/>
            <person name="Heitman J."/>
            <person name="Hesse C."/>
            <person name="Hori C."/>
            <person name="Igarashi K."/>
            <person name="Jurgens J.A."/>
            <person name="Kallen N."/>
            <person name="Kersten P."/>
            <person name="Kohler A."/>
            <person name="Kuees U."/>
            <person name="Kumar T.K.A."/>
            <person name="Kuo A."/>
            <person name="LaButti K."/>
            <person name="Larrondo L.F."/>
            <person name="Lindquist E."/>
            <person name="Ling A."/>
            <person name="Lombard V."/>
            <person name="Lucas S."/>
            <person name="Lundell T."/>
            <person name="Martin R."/>
            <person name="McLaughlin D.J."/>
            <person name="Morgenstern I."/>
            <person name="Morin E."/>
            <person name="Murat C."/>
            <person name="Nagy L.G."/>
            <person name="Nolan M."/>
            <person name="Ohm R.A."/>
            <person name="Patyshakuliyeva A."/>
            <person name="Rokas A."/>
            <person name="Ruiz-Duenas F.J."/>
            <person name="Sabat G."/>
            <person name="Salamov A."/>
            <person name="Samejima M."/>
            <person name="Schmutz J."/>
            <person name="Slot J.C."/>
            <person name="St John F."/>
            <person name="Stenlid J."/>
            <person name="Sun H."/>
            <person name="Sun S."/>
            <person name="Syed K."/>
            <person name="Tsang A."/>
            <person name="Wiebenga A."/>
            <person name="Young D."/>
            <person name="Pisabarro A."/>
            <person name="Eastwood D.C."/>
            <person name="Martin F."/>
            <person name="Cullen D."/>
            <person name="Grigoriev I.V."/>
            <person name="Hibbett D.S."/>
        </authorList>
    </citation>
    <scope>NUCLEOTIDE SEQUENCE [LARGE SCALE GENOMIC DNA]</scope>
    <source>
        <strain evidence="3">RWD-64-598 SS2</strain>
    </source>
</reference>
<dbReference type="RefSeq" id="XP_007770664.1">
    <property type="nucleotide sequence ID" value="XM_007772474.1"/>
</dbReference>
<evidence type="ECO:0000313" key="2">
    <source>
        <dbReference type="EMBL" id="EIW78909.1"/>
    </source>
</evidence>
<keyword evidence="3" id="KW-1185">Reference proteome</keyword>
<evidence type="ECO:0000313" key="3">
    <source>
        <dbReference type="Proteomes" id="UP000053558"/>
    </source>
</evidence>
<comment type="caution">
    <text evidence="2">The sequence shown here is derived from an EMBL/GenBank/DDBJ whole genome shotgun (WGS) entry which is preliminary data.</text>
</comment>
<gene>
    <name evidence="2" type="ORF">CONPUDRAFT_83309</name>
</gene>
<dbReference type="Proteomes" id="UP000053558">
    <property type="component" value="Unassembled WGS sequence"/>
</dbReference>
<accession>A0A5M3MI40</accession>
<proteinExistence type="predicted"/>
<dbReference type="GeneID" id="19210572"/>
<evidence type="ECO:0000256" key="1">
    <source>
        <dbReference type="SAM" id="MobiDB-lite"/>
    </source>
</evidence>
<name>A0A5M3MI40_CONPW</name>
<feature type="region of interest" description="Disordered" evidence="1">
    <location>
        <begin position="1"/>
        <end position="33"/>
    </location>
</feature>
<feature type="region of interest" description="Disordered" evidence="1">
    <location>
        <begin position="74"/>
        <end position="107"/>
    </location>
</feature>
<feature type="compositionally biased region" description="Polar residues" evidence="1">
    <location>
        <begin position="1"/>
        <end position="11"/>
    </location>
</feature>
<dbReference type="EMBL" id="JH711581">
    <property type="protein sequence ID" value="EIW78909.1"/>
    <property type="molecule type" value="Genomic_DNA"/>
</dbReference>
<organism evidence="2 3">
    <name type="scientific">Coniophora puteana (strain RWD-64-598)</name>
    <name type="common">Brown rot fungus</name>
    <dbReference type="NCBI Taxonomy" id="741705"/>
    <lineage>
        <taxon>Eukaryota</taxon>
        <taxon>Fungi</taxon>
        <taxon>Dikarya</taxon>
        <taxon>Basidiomycota</taxon>
        <taxon>Agaricomycotina</taxon>
        <taxon>Agaricomycetes</taxon>
        <taxon>Agaricomycetidae</taxon>
        <taxon>Boletales</taxon>
        <taxon>Coniophorineae</taxon>
        <taxon>Coniophoraceae</taxon>
        <taxon>Coniophora</taxon>
    </lineage>
</organism>
<dbReference type="AlphaFoldDB" id="A0A5M3MI40"/>
<protein>
    <submittedName>
        <fullName evidence="2">Uncharacterized protein</fullName>
    </submittedName>
</protein>
<dbReference type="KEGG" id="cput:CONPUDRAFT_83309"/>